<dbReference type="Proteomes" id="UP000050509">
    <property type="component" value="Unassembled WGS sequence"/>
</dbReference>
<evidence type="ECO:0000256" key="3">
    <source>
        <dbReference type="ARBA" id="ARBA00022827"/>
    </source>
</evidence>
<keyword evidence="7" id="KW-1185">Reference proteome</keyword>
<dbReference type="InterPro" id="IPR002938">
    <property type="entry name" value="FAD-bd"/>
</dbReference>
<dbReference type="AlphaFoldDB" id="A0A0P9FA78"/>
<protein>
    <recommendedName>
        <fullName evidence="5">FAD-binding domain-containing protein</fullName>
    </recommendedName>
</protein>
<evidence type="ECO:0000259" key="5">
    <source>
        <dbReference type="Pfam" id="PF01494"/>
    </source>
</evidence>
<sequence>MNALIIGGGIGGLTAAIALRRAGIDATVYERTPELREVGAGITLWANAIAALGQLELAEPIMALGMPELHGSIRAANGQVLTRLDNSALRGQFGAPSIAIHRADLHSKLLSALGEQHVVLGRQITRFEEGGAGVTAFFADGSQARGDVLVGADGLHSLVRAQLHGPQPPVYAGYTAWRAVVPFDHARLTPGETWGRGVRFGQVGLANGLAYWFATQNVPAGQRKPGAEKAELLRNLRGWHAPVEDLVRAADESQILRNDIFDRPPLAQWGTGRVTLLGDAAHPMTPNLGQGACQAIEDAIVLMKALRAANDLPAALRQYEAQRMARTRWLVAQSRRVGEVGQWQNSVAVGLRALAAKYVLPAMQSRQLRQIVAYQV</sequence>
<dbReference type="PANTHER" id="PTHR46496">
    <property type="match status" value="1"/>
</dbReference>
<organism evidence="6 7">
    <name type="scientific">Kouleothrix aurantiaca</name>
    <dbReference type="NCBI Taxonomy" id="186479"/>
    <lineage>
        <taxon>Bacteria</taxon>
        <taxon>Bacillati</taxon>
        <taxon>Chloroflexota</taxon>
        <taxon>Chloroflexia</taxon>
        <taxon>Chloroflexales</taxon>
        <taxon>Roseiflexineae</taxon>
        <taxon>Roseiflexaceae</taxon>
        <taxon>Kouleothrix</taxon>
    </lineage>
</organism>
<proteinExistence type="predicted"/>
<dbReference type="PRINTS" id="PR00420">
    <property type="entry name" value="RNGMNOXGNASE"/>
</dbReference>
<dbReference type="GO" id="GO:0071949">
    <property type="term" value="F:FAD binding"/>
    <property type="evidence" value="ECO:0007669"/>
    <property type="project" value="InterPro"/>
</dbReference>
<dbReference type="Gene3D" id="3.50.50.60">
    <property type="entry name" value="FAD/NAD(P)-binding domain"/>
    <property type="match status" value="1"/>
</dbReference>
<keyword evidence="2" id="KW-0285">Flavoprotein</keyword>
<dbReference type="GO" id="GO:0016491">
    <property type="term" value="F:oxidoreductase activity"/>
    <property type="evidence" value="ECO:0007669"/>
    <property type="project" value="UniProtKB-KW"/>
</dbReference>
<keyword evidence="3" id="KW-0274">FAD</keyword>
<keyword evidence="4" id="KW-0560">Oxidoreductase</keyword>
<dbReference type="Pfam" id="PF01494">
    <property type="entry name" value="FAD_binding_3"/>
    <property type="match status" value="1"/>
</dbReference>
<evidence type="ECO:0000313" key="7">
    <source>
        <dbReference type="Proteomes" id="UP000050509"/>
    </source>
</evidence>
<reference evidence="6 7" key="1">
    <citation type="submission" date="2015-09" db="EMBL/GenBank/DDBJ databases">
        <title>Draft genome sequence of Kouleothrix aurantiaca JCM 19913.</title>
        <authorList>
            <person name="Hemp J."/>
        </authorList>
    </citation>
    <scope>NUCLEOTIDE SEQUENCE [LARGE SCALE GENOMIC DNA]</scope>
    <source>
        <strain evidence="6 7">COM-B</strain>
    </source>
</reference>
<comment type="cofactor">
    <cofactor evidence="1">
        <name>FAD</name>
        <dbReference type="ChEBI" id="CHEBI:57692"/>
    </cofactor>
</comment>
<dbReference type="PATRIC" id="fig|186479.3.peg.4580"/>
<dbReference type="PANTHER" id="PTHR46496:SF1">
    <property type="entry name" value="ZEAXANTHIN EPOXIDASE, CHLOROPLASTIC"/>
    <property type="match status" value="1"/>
</dbReference>
<evidence type="ECO:0000256" key="2">
    <source>
        <dbReference type="ARBA" id="ARBA00022630"/>
    </source>
</evidence>
<dbReference type="InterPro" id="IPR036188">
    <property type="entry name" value="FAD/NAD-bd_sf"/>
</dbReference>
<name>A0A0P9FA78_9CHLR</name>
<feature type="domain" description="FAD-binding" evidence="5">
    <location>
        <begin position="3"/>
        <end position="333"/>
    </location>
</feature>
<dbReference type="SUPFAM" id="SSF51905">
    <property type="entry name" value="FAD/NAD(P)-binding domain"/>
    <property type="match status" value="1"/>
</dbReference>
<evidence type="ECO:0000313" key="6">
    <source>
        <dbReference type="EMBL" id="KPV53554.1"/>
    </source>
</evidence>
<evidence type="ECO:0000256" key="1">
    <source>
        <dbReference type="ARBA" id="ARBA00001974"/>
    </source>
</evidence>
<gene>
    <name evidence="6" type="ORF">SE17_09015</name>
</gene>
<accession>A0A0P9FA78</accession>
<dbReference type="EMBL" id="LJCR01000232">
    <property type="protein sequence ID" value="KPV53554.1"/>
    <property type="molecule type" value="Genomic_DNA"/>
</dbReference>
<evidence type="ECO:0000256" key="4">
    <source>
        <dbReference type="ARBA" id="ARBA00023002"/>
    </source>
</evidence>
<comment type="caution">
    <text evidence="6">The sequence shown here is derived from an EMBL/GenBank/DDBJ whole genome shotgun (WGS) entry which is preliminary data.</text>
</comment>